<feature type="domain" description="Disease resistance protein winged helix" evidence="10">
    <location>
        <begin position="421"/>
        <end position="498"/>
    </location>
</feature>
<protein>
    <submittedName>
        <fullName evidence="12">Disease resistance protein RGA2-like protein</fullName>
    </submittedName>
</protein>
<dbReference type="Gene3D" id="1.10.8.430">
    <property type="entry name" value="Helical domain of apoptotic protease-activating factors"/>
    <property type="match status" value="1"/>
</dbReference>
<dbReference type="PROSITE" id="PS51450">
    <property type="entry name" value="LRR"/>
    <property type="match status" value="1"/>
</dbReference>
<comment type="similarity">
    <text evidence="1">Belongs to the disease resistance NB-LRR family.</text>
</comment>
<accession>A0A833VTC6</accession>
<organism evidence="12 13">
    <name type="scientific">Carex littledalei</name>
    <dbReference type="NCBI Taxonomy" id="544730"/>
    <lineage>
        <taxon>Eukaryota</taxon>
        <taxon>Viridiplantae</taxon>
        <taxon>Streptophyta</taxon>
        <taxon>Embryophyta</taxon>
        <taxon>Tracheophyta</taxon>
        <taxon>Spermatophyta</taxon>
        <taxon>Magnoliopsida</taxon>
        <taxon>Liliopsida</taxon>
        <taxon>Poales</taxon>
        <taxon>Cyperaceae</taxon>
        <taxon>Cyperoideae</taxon>
        <taxon>Cariceae</taxon>
        <taxon>Carex</taxon>
        <taxon>Carex subgen. Euthyceras</taxon>
    </lineage>
</organism>
<dbReference type="Pfam" id="PF00931">
    <property type="entry name" value="NB-ARC"/>
    <property type="match status" value="1"/>
</dbReference>
<dbReference type="Pfam" id="PF23559">
    <property type="entry name" value="WHD_DRP"/>
    <property type="match status" value="1"/>
</dbReference>
<dbReference type="PANTHER" id="PTHR36766">
    <property type="entry name" value="PLANT BROAD-SPECTRUM MILDEW RESISTANCE PROTEIN RPW8"/>
    <property type="match status" value="1"/>
</dbReference>
<keyword evidence="13" id="KW-1185">Reference proteome</keyword>
<comment type="caution">
    <text evidence="12">The sequence shown here is derived from an EMBL/GenBank/DDBJ whole genome shotgun (WGS) entry which is preliminary data.</text>
</comment>
<dbReference type="SUPFAM" id="SSF52047">
    <property type="entry name" value="RNI-like"/>
    <property type="match status" value="1"/>
</dbReference>
<evidence type="ECO:0000259" key="10">
    <source>
        <dbReference type="Pfam" id="PF23559"/>
    </source>
</evidence>
<dbReference type="InterPro" id="IPR036388">
    <property type="entry name" value="WH-like_DNA-bd_sf"/>
</dbReference>
<evidence type="ECO:0000256" key="6">
    <source>
        <dbReference type="ARBA" id="ARBA00022840"/>
    </source>
</evidence>
<evidence type="ECO:0000259" key="8">
    <source>
        <dbReference type="Pfam" id="PF00931"/>
    </source>
</evidence>
<feature type="compositionally biased region" description="Acidic residues" evidence="7">
    <location>
        <begin position="844"/>
        <end position="858"/>
    </location>
</feature>
<feature type="domain" description="NB-ARC" evidence="8">
    <location>
        <begin position="172"/>
        <end position="337"/>
    </location>
</feature>
<evidence type="ECO:0000256" key="1">
    <source>
        <dbReference type="ARBA" id="ARBA00008894"/>
    </source>
</evidence>
<sequence>MLIPDLIRNLQQPGSMLEMEEERKKMLDFFADTQSKLADAEFRAEGDPDVNTWLVDLNEVVDDADDILDDFRYATLQAEEKADSKGCQNGDRVRAGIFSCFKISSINLPFFNEWTLSNGALGGIGNRIGSVVNKIDDLVERMRVLNFQPNLVEQQLLFSSPTEIDDIFVGRDEEMEGILKLLVEAKGRPYINILGPHGIGKTALARFICNDDEINSYFECVLWVKVGSKFNIGKVAKSIIDQVIGKDCCISHRDLTLLVYCLRRELLKKMVIIVLDDVSNHHYMQLSHILDYYNCLIIATSSFPVELQCGDRKAWPLQPLMANDQWNLFCRKAFCHDACPEILEEMGQEILVRCGGSPLAVNMMGGLMRFKKGPEEWQGVINQLEKEILNDIGAITVETIIKVCYHNLCSQVKQCFAFCSLFPKSHYMDKEVLIKLWMASGLLVSNGCPPEEMGNIVFDELASRHFFENVKLVHEDSYGNKHGYRSRVTCNMLDLIHEQAVIAAREFIRKMPYQSISGNSVVDIPMLLETNPDVHILLSPDSQVDITVNCSDVRKSNSLRGLHLHSALFERDLELKHMRYLRYLNLSGSTIKTLPDSTSLLYLLQTLNLSKCLNLYQLPKNMKYMSSLRHLYIHKCPKLKKMPAHFRQLSNLQTLTTYIVGENSEKAGTGIDEIKDMQLSGLLELYNLCMVETAAIAKEANLVLKTNLDRLTLCWGSEQLIMSKGKNDLEVLEALQPHLQLKVLKIQQYGASELATWLANPVAKGPINLVELHLICCQQCKTLPALWELPSLRVLCLKHMPNLSCISRTDEKDSSELFFPSLKKLVLVGLKKLERWQEEKVKGEEEEEDDECDDDDDGGGATCSKLEATFEVVIFTVLDEMEITNCPNLKTMPRAPYLKHINVSIENYKQLQFVIDVITQAESLVEEVNIAKASDANNEPFPRLEVEEVGHVNKKLKKMRMNSTNSLFMPIALPHSLLVLWRPFQYSLQYLDICNCNTLVSWPLEFMYLRSLIRLSIRSCPNLTGVLPSEKGYVFSLSQLELYDCSSLVQVPELKGLVVFELNECPNFKSVASLWNLDMLYLSCISWTSLPSGFEHIRKLGTLWVSECYNLTSLPDELACMDCLETLIIHKCPLLKELPAETMLSSLKKLQISKCFGLEKFCNEEPYSSILSQIGKSSFNNDDSEEDKK</sequence>
<keyword evidence="5" id="KW-0611">Plant defense</keyword>
<dbReference type="PRINTS" id="PR00364">
    <property type="entry name" value="DISEASERSIST"/>
</dbReference>
<dbReference type="GO" id="GO:0043531">
    <property type="term" value="F:ADP binding"/>
    <property type="evidence" value="ECO:0007669"/>
    <property type="project" value="InterPro"/>
</dbReference>
<dbReference type="AlphaFoldDB" id="A0A833VTC6"/>
<feature type="domain" description="Disease resistance N-terminal" evidence="9">
    <location>
        <begin position="15"/>
        <end position="84"/>
    </location>
</feature>
<dbReference type="InterPro" id="IPR042197">
    <property type="entry name" value="Apaf_helical"/>
</dbReference>
<dbReference type="EMBL" id="SWLB01000010">
    <property type="protein sequence ID" value="KAF3333239.1"/>
    <property type="molecule type" value="Genomic_DNA"/>
</dbReference>
<dbReference type="InterPro" id="IPR056789">
    <property type="entry name" value="LRR_R13L1-DRL21"/>
</dbReference>
<dbReference type="Proteomes" id="UP000623129">
    <property type="component" value="Unassembled WGS sequence"/>
</dbReference>
<dbReference type="Pfam" id="PF18052">
    <property type="entry name" value="Rx_N"/>
    <property type="match status" value="1"/>
</dbReference>
<dbReference type="InterPro" id="IPR032675">
    <property type="entry name" value="LRR_dom_sf"/>
</dbReference>
<dbReference type="Gene3D" id="1.10.10.10">
    <property type="entry name" value="Winged helix-like DNA-binding domain superfamily/Winged helix DNA-binding domain"/>
    <property type="match status" value="1"/>
</dbReference>
<evidence type="ECO:0000259" key="9">
    <source>
        <dbReference type="Pfam" id="PF18052"/>
    </source>
</evidence>
<dbReference type="InterPro" id="IPR041118">
    <property type="entry name" value="Rx_N"/>
</dbReference>
<proteinExistence type="inferred from homology"/>
<evidence type="ECO:0000256" key="5">
    <source>
        <dbReference type="ARBA" id="ARBA00022821"/>
    </source>
</evidence>
<dbReference type="OrthoDB" id="683721at2759"/>
<evidence type="ECO:0000259" key="11">
    <source>
        <dbReference type="Pfam" id="PF25019"/>
    </source>
</evidence>
<keyword evidence="6" id="KW-0067">ATP-binding</keyword>
<dbReference type="SUPFAM" id="SSF52058">
    <property type="entry name" value="L domain-like"/>
    <property type="match status" value="1"/>
</dbReference>
<dbReference type="PANTHER" id="PTHR36766:SF55">
    <property type="entry name" value="OS11G0492900 PROTEIN"/>
    <property type="match status" value="1"/>
</dbReference>
<dbReference type="GO" id="GO:0006952">
    <property type="term" value="P:defense response"/>
    <property type="evidence" value="ECO:0007669"/>
    <property type="project" value="UniProtKB-KW"/>
</dbReference>
<dbReference type="InterPro" id="IPR002182">
    <property type="entry name" value="NB-ARC"/>
</dbReference>
<evidence type="ECO:0000313" key="13">
    <source>
        <dbReference type="Proteomes" id="UP000623129"/>
    </source>
</evidence>
<dbReference type="Pfam" id="PF25019">
    <property type="entry name" value="LRR_R13L1-DRL21"/>
    <property type="match status" value="1"/>
</dbReference>
<evidence type="ECO:0000256" key="3">
    <source>
        <dbReference type="ARBA" id="ARBA00022737"/>
    </source>
</evidence>
<dbReference type="SUPFAM" id="SSF52540">
    <property type="entry name" value="P-loop containing nucleoside triphosphate hydrolases"/>
    <property type="match status" value="1"/>
</dbReference>
<keyword evidence="4" id="KW-0547">Nucleotide-binding</keyword>
<dbReference type="Gene3D" id="3.40.50.300">
    <property type="entry name" value="P-loop containing nucleotide triphosphate hydrolases"/>
    <property type="match status" value="1"/>
</dbReference>
<dbReference type="GO" id="GO:0051707">
    <property type="term" value="P:response to other organism"/>
    <property type="evidence" value="ECO:0007669"/>
    <property type="project" value="UniProtKB-ARBA"/>
</dbReference>
<dbReference type="Gene3D" id="3.80.10.10">
    <property type="entry name" value="Ribonuclease Inhibitor"/>
    <property type="match status" value="4"/>
</dbReference>
<evidence type="ECO:0000256" key="7">
    <source>
        <dbReference type="SAM" id="MobiDB-lite"/>
    </source>
</evidence>
<evidence type="ECO:0000256" key="2">
    <source>
        <dbReference type="ARBA" id="ARBA00022614"/>
    </source>
</evidence>
<gene>
    <name evidence="12" type="ORF">FCM35_KLT00930</name>
</gene>
<keyword evidence="2" id="KW-0433">Leucine-rich repeat</keyword>
<feature type="region of interest" description="Disordered" evidence="7">
    <location>
        <begin position="839"/>
        <end position="858"/>
    </location>
</feature>
<evidence type="ECO:0000313" key="12">
    <source>
        <dbReference type="EMBL" id="KAF3333239.1"/>
    </source>
</evidence>
<feature type="domain" description="R13L1/DRL21-like LRR repeat region" evidence="11">
    <location>
        <begin position="671"/>
        <end position="800"/>
    </location>
</feature>
<dbReference type="InterPro" id="IPR001611">
    <property type="entry name" value="Leu-rich_rpt"/>
</dbReference>
<reference evidence="12" key="1">
    <citation type="submission" date="2020-01" db="EMBL/GenBank/DDBJ databases">
        <title>Genome sequence of Kobresia littledalei, the first chromosome-level genome in the family Cyperaceae.</title>
        <authorList>
            <person name="Qu G."/>
        </authorList>
    </citation>
    <scope>NUCLEOTIDE SEQUENCE</scope>
    <source>
        <strain evidence="12">C.B.Clarke</strain>
        <tissue evidence="12">Leaf</tissue>
    </source>
</reference>
<dbReference type="InterPro" id="IPR058922">
    <property type="entry name" value="WHD_DRP"/>
</dbReference>
<evidence type="ECO:0000256" key="4">
    <source>
        <dbReference type="ARBA" id="ARBA00022741"/>
    </source>
</evidence>
<dbReference type="Gene3D" id="1.20.5.4130">
    <property type="match status" value="1"/>
</dbReference>
<name>A0A833VTC6_9POAL</name>
<dbReference type="InterPro" id="IPR027417">
    <property type="entry name" value="P-loop_NTPase"/>
</dbReference>
<keyword evidence="3" id="KW-0677">Repeat</keyword>
<dbReference type="GO" id="GO:0005524">
    <property type="term" value="F:ATP binding"/>
    <property type="evidence" value="ECO:0007669"/>
    <property type="project" value="UniProtKB-KW"/>
</dbReference>